<feature type="domain" description="Stage III sporulation protein AA AAA+ ATPase" evidence="3">
    <location>
        <begin position="5"/>
        <end position="309"/>
    </location>
</feature>
<evidence type="ECO:0000256" key="1">
    <source>
        <dbReference type="ARBA" id="ARBA00022741"/>
    </source>
</evidence>
<dbReference type="SUPFAM" id="SSF52540">
    <property type="entry name" value="P-loop containing nucleoside triphosphate hydrolases"/>
    <property type="match status" value="1"/>
</dbReference>
<dbReference type="Proteomes" id="UP001652394">
    <property type="component" value="Unassembled WGS sequence"/>
</dbReference>
<dbReference type="InterPro" id="IPR045735">
    <property type="entry name" value="Spore_III_AA_AAA+_ATPase"/>
</dbReference>
<dbReference type="InterPro" id="IPR027417">
    <property type="entry name" value="P-loop_NTPase"/>
</dbReference>
<name>A0ABT2TD14_9FIRM</name>
<dbReference type="InterPro" id="IPR014217">
    <property type="entry name" value="Spore_III_AA"/>
</dbReference>
<keyword evidence="5" id="KW-1185">Reference proteome</keyword>
<dbReference type="PANTHER" id="PTHR20953:SF3">
    <property type="entry name" value="P-LOOP CONTAINING NUCLEOSIDE TRIPHOSPHATE HYDROLASES SUPERFAMILY PROTEIN"/>
    <property type="match status" value="1"/>
</dbReference>
<dbReference type="PANTHER" id="PTHR20953">
    <property type="entry name" value="KINASE-RELATED"/>
    <property type="match status" value="1"/>
</dbReference>
<dbReference type="RefSeq" id="WP_059069755.1">
    <property type="nucleotide sequence ID" value="NZ_JAOQJX010000017.1"/>
</dbReference>
<accession>A0ABT2TD14</accession>
<dbReference type="Pfam" id="PF19568">
    <property type="entry name" value="Spore_III_AA"/>
    <property type="match status" value="1"/>
</dbReference>
<keyword evidence="1" id="KW-0547">Nucleotide-binding</keyword>
<dbReference type="Gene3D" id="3.40.50.300">
    <property type="entry name" value="P-loop containing nucleotide triphosphate hydrolases"/>
    <property type="match status" value="1"/>
</dbReference>
<evidence type="ECO:0000313" key="5">
    <source>
        <dbReference type="Proteomes" id="UP001652394"/>
    </source>
</evidence>
<dbReference type="EMBL" id="JAOQJX010000017">
    <property type="protein sequence ID" value="MCU6748168.1"/>
    <property type="molecule type" value="Genomic_DNA"/>
</dbReference>
<protein>
    <submittedName>
        <fullName evidence="4">Stage III sporulation protein AA</fullName>
    </submittedName>
</protein>
<organism evidence="4 5">
    <name type="scientific">Faecalicatena acetigenes</name>
    <dbReference type="NCBI Taxonomy" id="2981790"/>
    <lineage>
        <taxon>Bacteria</taxon>
        <taxon>Bacillati</taxon>
        <taxon>Bacillota</taxon>
        <taxon>Clostridia</taxon>
        <taxon>Lachnospirales</taxon>
        <taxon>Lachnospiraceae</taxon>
        <taxon>Faecalicatena</taxon>
    </lineage>
</organism>
<dbReference type="NCBIfam" id="TIGR02858">
    <property type="entry name" value="spore_III_AA"/>
    <property type="match status" value="1"/>
</dbReference>
<evidence type="ECO:0000313" key="4">
    <source>
        <dbReference type="EMBL" id="MCU6748168.1"/>
    </source>
</evidence>
<reference evidence="4 5" key="1">
    <citation type="journal article" date="2021" name="ISME Commun">
        <title>Automated analysis of genomic sequences facilitates high-throughput and comprehensive description of bacteria.</title>
        <authorList>
            <person name="Hitch T.C.A."/>
        </authorList>
    </citation>
    <scope>NUCLEOTIDE SEQUENCE [LARGE SCALE GENOMIC DNA]</scope>
    <source>
        <strain evidence="4 5">H2_18</strain>
    </source>
</reference>
<keyword evidence="2" id="KW-0067">ATP-binding</keyword>
<proteinExistence type="predicted"/>
<gene>
    <name evidence="4" type="primary">spoIIIAA</name>
    <name evidence="4" type="ORF">OCV51_10975</name>
</gene>
<evidence type="ECO:0000259" key="3">
    <source>
        <dbReference type="Pfam" id="PF19568"/>
    </source>
</evidence>
<sequence length="318" mass="36112">MEAEKRKAQILQVLARAVRQILEEEKMEFTYLQEIRLRIGQPLRMIYDNEEKTLPIRSEQKYIVTKEAIRETMEYISHYSLYAYENELKQGFLTIEGGHRAGVTGKVIVEQGKVKNIQYISSINIRMSHEILGCAKGILPFITKNRQVCHTLIISPPRCGKTTLIRDLVRQISDGSEHVKGCTVGVVDERSELGGCYLGVAQNHLGSRTDILDCCPKAEGMIMLIRSMAPQVIAVDEIGTQEEIHAVEYAMQCGCKMIASVHGASLEEAQNKPILGELIRRKRFERYIVLQNERRPGEIQGIYDERGSSLCKECWEVV</sequence>
<evidence type="ECO:0000256" key="2">
    <source>
        <dbReference type="ARBA" id="ARBA00022840"/>
    </source>
</evidence>
<comment type="caution">
    <text evidence="4">The sequence shown here is derived from an EMBL/GenBank/DDBJ whole genome shotgun (WGS) entry which is preliminary data.</text>
</comment>